<evidence type="ECO:0000256" key="9">
    <source>
        <dbReference type="SAM" id="Phobius"/>
    </source>
</evidence>
<dbReference type="PANTHER" id="PTHR13815:SF7">
    <property type="entry name" value="GOLGIN SUBFAMILY A MEMBER 5"/>
    <property type="match status" value="1"/>
</dbReference>
<keyword evidence="5 7" id="KW-0175">Coiled coil</keyword>
<feature type="transmembrane region" description="Helical" evidence="9">
    <location>
        <begin position="570"/>
        <end position="591"/>
    </location>
</feature>
<keyword evidence="6 9" id="KW-0472">Membrane</keyword>
<dbReference type="EMBL" id="JAPTSV010000005">
    <property type="protein sequence ID" value="KAJ1527641.1"/>
    <property type="molecule type" value="Genomic_DNA"/>
</dbReference>
<evidence type="ECO:0000313" key="10">
    <source>
        <dbReference type="EMBL" id="KAJ1527641.1"/>
    </source>
</evidence>
<dbReference type="GO" id="GO:0031985">
    <property type="term" value="C:Golgi cisterna"/>
    <property type="evidence" value="ECO:0007669"/>
    <property type="project" value="TreeGrafter"/>
</dbReference>
<comment type="caution">
    <text evidence="10">The sequence shown here is derived from an EMBL/GenBank/DDBJ whole genome shotgun (WGS) entry which is preliminary data.</text>
</comment>
<feature type="coiled-coil region" evidence="7">
    <location>
        <begin position="148"/>
        <end position="408"/>
    </location>
</feature>
<evidence type="ECO:0000256" key="2">
    <source>
        <dbReference type="ARBA" id="ARBA00022692"/>
    </source>
</evidence>
<keyword evidence="2 9" id="KW-0812">Transmembrane</keyword>
<gene>
    <name evidence="10" type="ORF">ONE63_007603</name>
</gene>
<dbReference type="Pfam" id="PF09787">
    <property type="entry name" value="Golgin_A5"/>
    <property type="match status" value="1"/>
</dbReference>
<name>A0AAV7XT29_9NEOP</name>
<dbReference type="PANTHER" id="PTHR13815">
    <property type="entry name" value="GOLGIN-84"/>
    <property type="match status" value="1"/>
</dbReference>
<evidence type="ECO:0000256" key="7">
    <source>
        <dbReference type="SAM" id="Coils"/>
    </source>
</evidence>
<evidence type="ECO:0000256" key="8">
    <source>
        <dbReference type="SAM" id="MobiDB-lite"/>
    </source>
</evidence>
<feature type="compositionally biased region" description="Low complexity" evidence="8">
    <location>
        <begin position="106"/>
        <end position="116"/>
    </location>
</feature>
<keyword evidence="3 9" id="KW-1133">Transmembrane helix</keyword>
<feature type="region of interest" description="Disordered" evidence="8">
    <location>
        <begin position="76"/>
        <end position="119"/>
    </location>
</feature>
<feature type="compositionally biased region" description="Low complexity" evidence="8">
    <location>
        <begin position="80"/>
        <end position="99"/>
    </location>
</feature>
<keyword evidence="11" id="KW-1185">Reference proteome</keyword>
<evidence type="ECO:0000256" key="1">
    <source>
        <dbReference type="ARBA" id="ARBA00004409"/>
    </source>
</evidence>
<comment type="subcellular location">
    <subcellularLocation>
        <location evidence="1">Golgi apparatus membrane</location>
        <topology evidence="1">Single-pass type IV membrane protein</topology>
    </subcellularLocation>
</comment>
<keyword evidence="4" id="KW-0333">Golgi apparatus</keyword>
<evidence type="ECO:0000256" key="4">
    <source>
        <dbReference type="ARBA" id="ARBA00023034"/>
    </source>
</evidence>
<dbReference type="Proteomes" id="UP001075354">
    <property type="component" value="Chromosome 5"/>
</dbReference>
<evidence type="ECO:0000256" key="5">
    <source>
        <dbReference type="ARBA" id="ARBA00023054"/>
    </source>
</evidence>
<dbReference type="GO" id="GO:0000301">
    <property type="term" value="P:retrograde transport, vesicle recycling within Golgi"/>
    <property type="evidence" value="ECO:0007669"/>
    <property type="project" value="TreeGrafter"/>
</dbReference>
<evidence type="ECO:0000313" key="11">
    <source>
        <dbReference type="Proteomes" id="UP001075354"/>
    </source>
</evidence>
<protein>
    <recommendedName>
        <fullName evidence="12">Golgin-84</fullName>
    </recommendedName>
</protein>
<evidence type="ECO:0000256" key="3">
    <source>
        <dbReference type="ARBA" id="ARBA00022989"/>
    </source>
</evidence>
<reference evidence="10" key="1">
    <citation type="submission" date="2022-12" db="EMBL/GenBank/DDBJ databases">
        <title>Chromosome-level genome assembly of the bean flower thrips Megalurothrips usitatus.</title>
        <authorList>
            <person name="Ma L."/>
            <person name="Liu Q."/>
            <person name="Li H."/>
            <person name="Cai W."/>
        </authorList>
    </citation>
    <scope>NUCLEOTIDE SEQUENCE</scope>
    <source>
        <strain evidence="10">Cailab_2022a</strain>
    </source>
</reference>
<dbReference type="GO" id="GO:0007030">
    <property type="term" value="P:Golgi organization"/>
    <property type="evidence" value="ECO:0007669"/>
    <property type="project" value="InterPro"/>
</dbReference>
<dbReference type="AlphaFoldDB" id="A0AAV7XT29"/>
<dbReference type="InterPro" id="IPR019177">
    <property type="entry name" value="Golgin_subfamily_A_member_5"/>
</dbReference>
<dbReference type="GO" id="GO:0000139">
    <property type="term" value="C:Golgi membrane"/>
    <property type="evidence" value="ECO:0007669"/>
    <property type="project" value="UniProtKB-SubCell"/>
</dbReference>
<proteinExistence type="predicted"/>
<feature type="compositionally biased region" description="Polar residues" evidence="8">
    <location>
        <begin position="12"/>
        <end position="21"/>
    </location>
</feature>
<dbReference type="Gene3D" id="1.20.5.1160">
    <property type="entry name" value="Vasodilator-stimulated phosphoprotein"/>
    <property type="match status" value="1"/>
</dbReference>
<evidence type="ECO:0000256" key="6">
    <source>
        <dbReference type="ARBA" id="ARBA00023136"/>
    </source>
</evidence>
<sequence>MWQAPSVWTAEQEPSNPSSGQIAMPSPLLRSAPSGAASPVRRPSPSRCDTTFPNRNDDDNFLRFLNGSESVLPATEELRGSPSGASVQSVGSSSPVPSRSHSRNPSQGGMSSMSSSFVSTGNDEYQQGFMLVKNIESNIQADINQSSLENVLAENNLLKTEVRCLNNELAMLLQRIKAAEKEVSVAGQELHTLRGTLAQNEMQGKQLQMLQSRLTESENSISFLTAENERLKEGNATRNSSLDKELSTHSERVKLLELEHESLIQESNELRQQVLRLQASLSDAVKQNERYRLEVTGVTTEAEQYRARATRVLQDKEKLIASLQADWQSDGHGDSSVFDQEIEQLRKEVELLHQESASQSKQLQSVRNDLHMCELQQEEHRQKAESEIDRLQKKVQDERARRQTAEEDCRIHLEELKTSKSDMNHQHEYLKTCLKAKEDEISQLKRQQAQVSSHTSLSSNDTTELEARVRNLATILIQKQGALEALIAERNSLRLKLERTESTAAPGVQISMGNGGTVLNVNESGTRLRVPTLLSESPGDTVVTRRVKIAYSSLDTLGIRIGAFLRRYPLARILVIIYMVLLHLWVALVLFSYSPEGYSNGAIRSPPSVTPEEPKGV</sequence>
<feature type="region of interest" description="Disordered" evidence="8">
    <location>
        <begin position="1"/>
        <end position="63"/>
    </location>
</feature>
<accession>A0AAV7XT29</accession>
<organism evidence="10 11">
    <name type="scientific">Megalurothrips usitatus</name>
    <name type="common">bean blossom thrips</name>
    <dbReference type="NCBI Taxonomy" id="439358"/>
    <lineage>
        <taxon>Eukaryota</taxon>
        <taxon>Metazoa</taxon>
        <taxon>Ecdysozoa</taxon>
        <taxon>Arthropoda</taxon>
        <taxon>Hexapoda</taxon>
        <taxon>Insecta</taxon>
        <taxon>Pterygota</taxon>
        <taxon>Neoptera</taxon>
        <taxon>Paraneoptera</taxon>
        <taxon>Thysanoptera</taxon>
        <taxon>Terebrantia</taxon>
        <taxon>Thripoidea</taxon>
        <taxon>Thripidae</taxon>
        <taxon>Megalurothrips</taxon>
    </lineage>
</organism>
<evidence type="ECO:0008006" key="12">
    <source>
        <dbReference type="Google" id="ProtNLM"/>
    </source>
</evidence>